<comment type="caution">
    <text evidence="3">The sequence shown here is derived from an EMBL/GenBank/DDBJ whole genome shotgun (WGS) entry which is preliminary data.</text>
</comment>
<organism evidence="3 4">
    <name type="scientific">Fusarium kuroshium</name>
    <dbReference type="NCBI Taxonomy" id="2010991"/>
    <lineage>
        <taxon>Eukaryota</taxon>
        <taxon>Fungi</taxon>
        <taxon>Dikarya</taxon>
        <taxon>Ascomycota</taxon>
        <taxon>Pezizomycotina</taxon>
        <taxon>Sordariomycetes</taxon>
        <taxon>Hypocreomycetidae</taxon>
        <taxon>Hypocreales</taxon>
        <taxon>Nectriaceae</taxon>
        <taxon>Fusarium</taxon>
        <taxon>Fusarium solani species complex</taxon>
    </lineage>
</organism>
<dbReference type="InterPro" id="IPR010730">
    <property type="entry name" value="HET"/>
</dbReference>
<name>A0A3M2RI19_9HYPO</name>
<reference evidence="3 4" key="1">
    <citation type="submission" date="2017-06" db="EMBL/GenBank/DDBJ databases">
        <title>Comparative genomic analysis of Ambrosia Fusariam Clade fungi.</title>
        <authorList>
            <person name="Stajich J.E."/>
            <person name="Carrillo J."/>
            <person name="Kijimoto T."/>
            <person name="Eskalen A."/>
            <person name="O'Donnell K."/>
            <person name="Kasson M."/>
        </authorList>
    </citation>
    <scope>NUCLEOTIDE SEQUENCE [LARGE SCALE GENOMIC DNA]</scope>
    <source>
        <strain evidence="3">UCR3666</strain>
    </source>
</reference>
<proteinExistence type="predicted"/>
<gene>
    <name evidence="3" type="ORF">CDV36_014380</name>
</gene>
<dbReference type="PANTHER" id="PTHR24148">
    <property type="entry name" value="ANKYRIN REPEAT DOMAIN-CONTAINING PROTEIN 39 HOMOLOG-RELATED"/>
    <property type="match status" value="1"/>
</dbReference>
<dbReference type="PANTHER" id="PTHR24148:SF73">
    <property type="entry name" value="HET DOMAIN PROTEIN (AFU_ORTHOLOGUE AFUA_8G01020)"/>
    <property type="match status" value="1"/>
</dbReference>
<evidence type="ECO:0000259" key="2">
    <source>
        <dbReference type="Pfam" id="PF06985"/>
    </source>
</evidence>
<dbReference type="Pfam" id="PF26639">
    <property type="entry name" value="Het-6_barrel"/>
    <property type="match status" value="1"/>
</dbReference>
<feature type="domain" description="Heterokaryon incompatibility" evidence="2">
    <location>
        <begin position="45"/>
        <end position="199"/>
    </location>
</feature>
<accession>A0A3M2RI19</accession>
<protein>
    <recommendedName>
        <fullName evidence="2">Heterokaryon incompatibility domain-containing protein</fullName>
    </recommendedName>
</protein>
<feature type="region of interest" description="Disordered" evidence="1">
    <location>
        <begin position="369"/>
        <end position="396"/>
    </location>
</feature>
<dbReference type="Proteomes" id="UP000277212">
    <property type="component" value="Unassembled WGS sequence"/>
</dbReference>
<dbReference type="OrthoDB" id="2157530at2759"/>
<dbReference type="EMBL" id="NKUJ01000452">
    <property type="protein sequence ID" value="RMJ04946.1"/>
    <property type="molecule type" value="Genomic_DNA"/>
</dbReference>
<sequence>MAAHFYEPLDELRREVRLAKLLPKGTGPEICISLTKALLNDDLEFTALSYTWGDADDTLPITVNGCPFQATRNLVAALRQLQEDDKTVTLWIDAICIQQSNNAEKSWQIQLMKDIFEKATTTMVWLGEDPESAAIMQAFSRISQRGLSWDSNIWDTSDAVEWLQSSPELLGSPLGGPVQAAINKLLNLDYWFRVWCLQEFLVSRDITVACGNNRVSLSDFNKFATTFLQLFWRHHRDALSRQDLLTIMTNNPTAPPGSLAPEVNGATRMCLQREKYRSSSAGTPGQPLVELLTLAFSHKMADDTLHSTDPRDRVFGLLNIASDTKELGIRPNYDKSCEEVFLETWAAILAKGQAALLVYPQYGRYTGSTIDPQSPGSLGTENDRLSPRPETQTGLELPSWVPDWRIPRSVSPGRLHINRPFTACSSKTTTQWVTSNDIRTIALRGVEFDAIGKVGTILAPVKSIPEQGFKPVSTFLTEIELFVRESCSVHPNTPIYPASEAAASLYRIPIGDSETISPTGPELQRATIISAERLEATLTVIKAYDDVAQSRIPEKITQFSMTLLQSMGKFDIYVSSVMMHAGWKPFLSAGGYVGLGPGAMDSGDVIAIFYGAHVPFVLRPKGQEFQLLGEAYVHGIMDGEFMQIDREDKTFYLC</sequence>
<evidence type="ECO:0000313" key="3">
    <source>
        <dbReference type="EMBL" id="RMJ04946.1"/>
    </source>
</evidence>
<dbReference type="Pfam" id="PF06985">
    <property type="entry name" value="HET"/>
    <property type="match status" value="1"/>
</dbReference>
<dbReference type="AlphaFoldDB" id="A0A3M2RI19"/>
<evidence type="ECO:0000256" key="1">
    <source>
        <dbReference type="SAM" id="MobiDB-lite"/>
    </source>
</evidence>
<feature type="compositionally biased region" description="Polar residues" evidence="1">
    <location>
        <begin position="369"/>
        <end position="380"/>
    </location>
</feature>
<keyword evidence="4" id="KW-1185">Reference proteome</keyword>
<evidence type="ECO:0000313" key="4">
    <source>
        <dbReference type="Proteomes" id="UP000277212"/>
    </source>
</evidence>
<dbReference type="InterPro" id="IPR052895">
    <property type="entry name" value="HetReg/Transcr_Mod"/>
</dbReference>
<dbReference type="STRING" id="2010991.A0A3M2RI19"/>